<comment type="caution">
    <text evidence="2">The sequence shown here is derived from an EMBL/GenBank/DDBJ whole genome shotgun (WGS) entry which is preliminary data.</text>
</comment>
<dbReference type="PANTHER" id="PTHR11012">
    <property type="entry name" value="PROTEIN KINASE-LIKE DOMAIN-CONTAINING"/>
    <property type="match status" value="1"/>
</dbReference>
<keyword evidence="3" id="KW-1185">Reference proteome</keyword>
<dbReference type="PANTHER" id="PTHR11012:SF30">
    <property type="entry name" value="PROTEIN KINASE-LIKE DOMAIN-CONTAINING"/>
    <property type="match status" value="1"/>
</dbReference>
<dbReference type="InterPro" id="IPR015897">
    <property type="entry name" value="CHK_kinase-like"/>
</dbReference>
<accession>A0ABD1EQN0</accession>
<evidence type="ECO:0000313" key="2">
    <source>
        <dbReference type="EMBL" id="KAL1501073.1"/>
    </source>
</evidence>
<reference evidence="2 3" key="1">
    <citation type="submission" date="2024-05" db="EMBL/GenBank/DDBJ databases">
        <title>Genetic variation in Jamaican populations of the coffee berry borer (Hypothenemus hampei).</title>
        <authorList>
            <person name="Errbii M."/>
            <person name="Myrie A."/>
        </authorList>
    </citation>
    <scope>NUCLEOTIDE SEQUENCE [LARGE SCALE GENOMIC DNA]</scope>
    <source>
        <strain evidence="2">JA-Hopewell-2020-01-JO</strain>
        <tissue evidence="2">Whole body</tissue>
    </source>
</reference>
<dbReference type="Gene3D" id="3.90.1200.10">
    <property type="match status" value="1"/>
</dbReference>
<dbReference type="Pfam" id="PF02958">
    <property type="entry name" value="EcKL"/>
    <property type="match status" value="1"/>
</dbReference>
<dbReference type="EMBL" id="JBDJPC010000005">
    <property type="protein sequence ID" value="KAL1501073.1"/>
    <property type="molecule type" value="Genomic_DNA"/>
</dbReference>
<dbReference type="AlphaFoldDB" id="A0ABD1EQN0"/>
<sequence length="409" mass="47914">MCATKTEDDLNLWIEDFLKKRRYSKYELELTGNSSKADGYLGEVTFVKVLTGIGREEEKIYNLVVKSAKKSAELRRQTPIKDVFEREMFMYSKVFPAFKAFQQEHHLERPFMKFAKCYSVFNENQREAIILQNLKYLEFNVHDRKTSQDLEHVLLTFSNYGKLHALSLAMKKQKPKIYDNLTRNMTDLLAKFIVQANMLDVMSELFRDCLDLIKNDADKSVYKKLEYFKEREELEKALHKIPNPSDGFSVILHGDCWNNNMMYYYNENSNGTPQDIMFLDFQLSSVASPIYDLSYYLYAVADGEVLKHFDLILETYLTSLNGFLDELQETSYNITMEDLKRHWREYGKFGLAMCPFILKIELSEEEEVVDFAESAEAGNIAATLTTELKHREVFNTRLRAVFKHYASLL</sequence>
<protein>
    <recommendedName>
        <fullName evidence="1">CHK kinase-like domain-containing protein</fullName>
    </recommendedName>
</protein>
<gene>
    <name evidence="2" type="ORF">ABEB36_006471</name>
</gene>
<organism evidence="2 3">
    <name type="scientific">Hypothenemus hampei</name>
    <name type="common">Coffee berry borer</name>
    <dbReference type="NCBI Taxonomy" id="57062"/>
    <lineage>
        <taxon>Eukaryota</taxon>
        <taxon>Metazoa</taxon>
        <taxon>Ecdysozoa</taxon>
        <taxon>Arthropoda</taxon>
        <taxon>Hexapoda</taxon>
        <taxon>Insecta</taxon>
        <taxon>Pterygota</taxon>
        <taxon>Neoptera</taxon>
        <taxon>Endopterygota</taxon>
        <taxon>Coleoptera</taxon>
        <taxon>Polyphaga</taxon>
        <taxon>Cucujiformia</taxon>
        <taxon>Curculionidae</taxon>
        <taxon>Scolytinae</taxon>
        <taxon>Hypothenemus</taxon>
    </lineage>
</organism>
<dbReference type="SMART" id="SM00587">
    <property type="entry name" value="CHK"/>
    <property type="match status" value="1"/>
</dbReference>
<proteinExistence type="predicted"/>
<evidence type="ECO:0000259" key="1">
    <source>
        <dbReference type="SMART" id="SM00587"/>
    </source>
</evidence>
<dbReference type="InterPro" id="IPR011009">
    <property type="entry name" value="Kinase-like_dom_sf"/>
</dbReference>
<dbReference type="SUPFAM" id="SSF56112">
    <property type="entry name" value="Protein kinase-like (PK-like)"/>
    <property type="match status" value="1"/>
</dbReference>
<evidence type="ECO:0000313" key="3">
    <source>
        <dbReference type="Proteomes" id="UP001566132"/>
    </source>
</evidence>
<feature type="domain" description="CHK kinase-like" evidence="1">
    <location>
        <begin position="129"/>
        <end position="326"/>
    </location>
</feature>
<dbReference type="InterPro" id="IPR004119">
    <property type="entry name" value="EcKL"/>
</dbReference>
<name>A0ABD1EQN0_HYPHA</name>
<dbReference type="Proteomes" id="UP001566132">
    <property type="component" value="Unassembled WGS sequence"/>
</dbReference>